<protein>
    <recommendedName>
        <fullName evidence="5">Transmembrane protein</fullName>
    </recommendedName>
</protein>
<proteinExistence type="predicted"/>
<keyword evidence="2" id="KW-1133">Transmembrane helix</keyword>
<name>A0AAD4QHV2_9AGAM</name>
<comment type="caution">
    <text evidence="3">The sequence shown here is derived from an EMBL/GenBank/DDBJ whole genome shotgun (WGS) entry which is preliminary data.</text>
</comment>
<dbReference type="AlphaFoldDB" id="A0AAD4QHV2"/>
<evidence type="ECO:0008006" key="5">
    <source>
        <dbReference type="Google" id="ProtNLM"/>
    </source>
</evidence>
<keyword evidence="2" id="KW-0812">Transmembrane</keyword>
<reference evidence="3" key="1">
    <citation type="submission" date="2022-01" db="EMBL/GenBank/DDBJ databases">
        <title>Comparative genomics reveals a dynamic genome evolution in the ectomycorrhizal milk-cap (Lactarius) mushrooms.</title>
        <authorList>
            <consortium name="DOE Joint Genome Institute"/>
            <person name="Lebreton A."/>
            <person name="Tang N."/>
            <person name="Kuo A."/>
            <person name="LaButti K."/>
            <person name="Drula E."/>
            <person name="Barry K."/>
            <person name="Clum A."/>
            <person name="Lipzen A."/>
            <person name="Mousain D."/>
            <person name="Ng V."/>
            <person name="Wang R."/>
            <person name="Wang X."/>
            <person name="Dai Y."/>
            <person name="Henrissat B."/>
            <person name="Grigoriev I.V."/>
            <person name="Guerin-Laguette A."/>
            <person name="Yu F."/>
            <person name="Martin F.M."/>
        </authorList>
    </citation>
    <scope>NUCLEOTIDE SEQUENCE</scope>
    <source>
        <strain evidence="3">QP</strain>
    </source>
</reference>
<organism evidence="3 4">
    <name type="scientific">Lactarius akahatsu</name>
    <dbReference type="NCBI Taxonomy" id="416441"/>
    <lineage>
        <taxon>Eukaryota</taxon>
        <taxon>Fungi</taxon>
        <taxon>Dikarya</taxon>
        <taxon>Basidiomycota</taxon>
        <taxon>Agaricomycotina</taxon>
        <taxon>Agaricomycetes</taxon>
        <taxon>Russulales</taxon>
        <taxon>Russulaceae</taxon>
        <taxon>Lactarius</taxon>
    </lineage>
</organism>
<evidence type="ECO:0000313" key="3">
    <source>
        <dbReference type="EMBL" id="KAH9001001.1"/>
    </source>
</evidence>
<feature type="compositionally biased region" description="Polar residues" evidence="1">
    <location>
        <begin position="201"/>
        <end position="219"/>
    </location>
</feature>
<evidence type="ECO:0000256" key="1">
    <source>
        <dbReference type="SAM" id="MobiDB-lite"/>
    </source>
</evidence>
<evidence type="ECO:0000256" key="2">
    <source>
        <dbReference type="SAM" id="Phobius"/>
    </source>
</evidence>
<evidence type="ECO:0000313" key="4">
    <source>
        <dbReference type="Proteomes" id="UP001201163"/>
    </source>
</evidence>
<accession>A0AAD4QHV2</accession>
<dbReference type="Proteomes" id="UP001201163">
    <property type="component" value="Unassembled WGS sequence"/>
</dbReference>
<feature type="transmembrane region" description="Helical" evidence="2">
    <location>
        <begin position="89"/>
        <end position="108"/>
    </location>
</feature>
<gene>
    <name evidence="3" type="ORF">EDB92DRAFT_1824145</name>
</gene>
<dbReference type="EMBL" id="JAKELL010000001">
    <property type="protein sequence ID" value="KAH9001001.1"/>
    <property type="molecule type" value="Genomic_DNA"/>
</dbReference>
<sequence>MFAAAIMPNHDQRTNLISRVHNRESTYLLTPFGQGSLHPTILGGGPSPAQGAMYAPLALEAPVVLITPNPTAIVTSSVPHTGLSVVTKGVIGGVAALLAIGAIALVVWRRRRRGYRRTSVEPSFLSEVVSEVTVTPFDPTRPITTEVALPLAGPQTDSQQLLLHRPLSPDGSPLPLRRAVPIPVGLSDKELARLRSLANGPHSQPTEGQPSNPLLTVTTDRGELGGVTGAATSPSEAQRLRFENNFLRHEIEQLRVERSESPPSYASDVAS</sequence>
<keyword evidence="2" id="KW-0472">Membrane</keyword>
<keyword evidence="4" id="KW-1185">Reference proteome</keyword>
<feature type="region of interest" description="Disordered" evidence="1">
    <location>
        <begin position="198"/>
        <end position="237"/>
    </location>
</feature>